<dbReference type="EMBL" id="JBHTIS010001110">
    <property type="protein sequence ID" value="MFD1047511.1"/>
    <property type="molecule type" value="Genomic_DNA"/>
</dbReference>
<feature type="non-terminal residue" evidence="1">
    <location>
        <position position="1"/>
    </location>
</feature>
<dbReference type="InterPro" id="IPR046036">
    <property type="entry name" value="DUF5994"/>
</dbReference>
<gene>
    <name evidence="1" type="ORF">ACFQ1S_19175</name>
</gene>
<evidence type="ECO:0000313" key="2">
    <source>
        <dbReference type="Proteomes" id="UP001597045"/>
    </source>
</evidence>
<evidence type="ECO:0000313" key="1">
    <source>
        <dbReference type="EMBL" id="MFD1047511.1"/>
    </source>
</evidence>
<name>A0ABW3MA78_9PSEU</name>
<comment type="caution">
    <text evidence="1">The sequence shown here is derived from an EMBL/GenBank/DDBJ whole genome shotgun (WGS) entry which is preliminary data.</text>
</comment>
<dbReference type="Proteomes" id="UP001597045">
    <property type="component" value="Unassembled WGS sequence"/>
</dbReference>
<protein>
    <submittedName>
        <fullName evidence="1">DUF5994 family protein</fullName>
    </submittedName>
</protein>
<sequence>MALSSWVGPARDMAYNPDDWQPAERTLTVEGWVVRLEGSHDVPANTVTFTGSTLKRIHLLVVPPGTPGGVARAALRAAAGSDTTATIEEILSSNGLSRGEGPHAEPCR</sequence>
<organism evidence="1 2">
    <name type="scientific">Kibdelosporangium lantanae</name>
    <dbReference type="NCBI Taxonomy" id="1497396"/>
    <lineage>
        <taxon>Bacteria</taxon>
        <taxon>Bacillati</taxon>
        <taxon>Actinomycetota</taxon>
        <taxon>Actinomycetes</taxon>
        <taxon>Pseudonocardiales</taxon>
        <taxon>Pseudonocardiaceae</taxon>
        <taxon>Kibdelosporangium</taxon>
    </lineage>
</organism>
<keyword evidence="2" id="KW-1185">Reference proteome</keyword>
<dbReference type="Pfam" id="PF19457">
    <property type="entry name" value="DUF5994"/>
    <property type="match status" value="1"/>
</dbReference>
<reference evidence="2" key="1">
    <citation type="journal article" date="2019" name="Int. J. Syst. Evol. Microbiol.">
        <title>The Global Catalogue of Microorganisms (GCM) 10K type strain sequencing project: providing services to taxonomists for standard genome sequencing and annotation.</title>
        <authorList>
            <consortium name="The Broad Institute Genomics Platform"/>
            <consortium name="The Broad Institute Genome Sequencing Center for Infectious Disease"/>
            <person name="Wu L."/>
            <person name="Ma J."/>
        </authorList>
    </citation>
    <scope>NUCLEOTIDE SEQUENCE [LARGE SCALE GENOMIC DNA]</scope>
    <source>
        <strain evidence="2">JCM 31486</strain>
    </source>
</reference>
<proteinExistence type="predicted"/>
<accession>A0ABW3MA78</accession>